<name>A0A327ZNS2_9STAP</name>
<proteinExistence type="inferred from homology"/>
<sequence length="160" mass="17715">MSKKVKTNALRKLDQKKISYETFTYSIEEDQVDGITVANKIGQPVEEVYKTLVLQGKNNYYVAVIPVEATLNIKAISKVVGEKKLEMLAVKNLEKTTGYIRGGCSPVGMKKQFPTVIDASAQTHEKIIVSAGQIGIQMKVNVDELIQLINAKVSRITDED</sequence>
<dbReference type="PANTHER" id="PTHR30411:SF0">
    <property type="entry name" value="CYS-TRNA(PRO)_CYS-TRNA(CYS) DEACYLASE YBAK"/>
    <property type="match status" value="1"/>
</dbReference>
<organism evidence="6 7">
    <name type="scientific">Macrococcus epidermidis</name>
    <dbReference type="NCBI Taxonomy" id="1902580"/>
    <lineage>
        <taxon>Bacteria</taxon>
        <taxon>Bacillati</taxon>
        <taxon>Bacillota</taxon>
        <taxon>Bacilli</taxon>
        <taxon>Bacillales</taxon>
        <taxon>Staphylococcaceae</taxon>
        <taxon>Macrococcus</taxon>
    </lineage>
</organism>
<protein>
    <recommendedName>
        <fullName evidence="4">Cys-tRNA(Pro)/Cys-tRNA(Cys) deacylase</fullName>
        <ecNumber evidence="4">4.2.-.-</ecNumber>
    </recommendedName>
</protein>
<evidence type="ECO:0000313" key="7">
    <source>
        <dbReference type="Proteomes" id="UP000249808"/>
    </source>
</evidence>
<evidence type="ECO:0000313" key="6">
    <source>
        <dbReference type="EMBL" id="RAK44045.1"/>
    </source>
</evidence>
<dbReference type="Pfam" id="PF04073">
    <property type="entry name" value="tRNA_edit"/>
    <property type="match status" value="1"/>
</dbReference>
<dbReference type="NCBIfam" id="TIGR00011">
    <property type="entry name" value="YbaK_EbsC"/>
    <property type="match status" value="1"/>
</dbReference>
<dbReference type="RefSeq" id="WP_111716818.1">
    <property type="nucleotide sequence ID" value="NZ_JBHSSR010000016.1"/>
</dbReference>
<comment type="similarity">
    <text evidence="1 4">Belongs to the prolyl-tRNA editing family. YbaK/EbsC subfamily.</text>
</comment>
<dbReference type="InterPro" id="IPR036754">
    <property type="entry name" value="YbaK/aa-tRNA-synt-asso_dom_sf"/>
</dbReference>
<dbReference type="PIRSF" id="PIRSF006181">
    <property type="entry name" value="EbsC_YbaK"/>
    <property type="match status" value="1"/>
</dbReference>
<keyword evidence="2 4" id="KW-0648">Protein biosynthesis</keyword>
<reference evidence="6 7" key="1">
    <citation type="journal article" date="2018" name="Front. Microbiol.">
        <title>Description and Comparative Genomics of Macrococcus caseolyticus subsp. hominis subsp. nov., Macrococcus goetzii sp. nov., Macrococcus epidermidis sp. nov., and Macrococcus bohemicus sp. nov., Novel Macrococci From Human Clinical Material With Virulence Potential and Suspected Uptake of Foreign DNA by Natural Transformation.</title>
        <authorList>
            <person name="Maslanova I."/>
            <person name="Wertheimer Z."/>
            <person name="Sedlacek I."/>
            <person name="Svec P."/>
            <person name="Indrakova A."/>
            <person name="Kovarovic V."/>
            <person name="Schumann P."/>
            <person name="Sproer C."/>
            <person name="Kralova S."/>
            <person name="Sedo O."/>
            <person name="Kristofova L."/>
            <person name="Vrbovska V."/>
            <person name="Fuzik T."/>
            <person name="Petras P."/>
            <person name="Zdrahal Z."/>
            <person name="Ruzickova V."/>
            <person name="Doskar J."/>
            <person name="Pantucek R."/>
        </authorList>
    </citation>
    <scope>NUCLEOTIDE SEQUENCE [LARGE SCALE GENOMIC DNA]</scope>
    <source>
        <strain evidence="6 7">01/688</strain>
    </source>
</reference>
<evidence type="ECO:0000256" key="4">
    <source>
        <dbReference type="PIRNR" id="PIRNR006181"/>
    </source>
</evidence>
<dbReference type="SUPFAM" id="SSF55826">
    <property type="entry name" value="YbaK/ProRS associated domain"/>
    <property type="match status" value="1"/>
</dbReference>
<dbReference type="GO" id="GO:0002161">
    <property type="term" value="F:aminoacyl-tRNA deacylase activity"/>
    <property type="evidence" value="ECO:0007669"/>
    <property type="project" value="InterPro"/>
</dbReference>
<gene>
    <name evidence="6" type="primary">ybaK</name>
    <name evidence="6" type="ORF">BHU61_10890</name>
</gene>
<dbReference type="AlphaFoldDB" id="A0A327ZNS2"/>
<dbReference type="Proteomes" id="UP000249808">
    <property type="component" value="Unassembled WGS sequence"/>
</dbReference>
<dbReference type="GO" id="GO:0006412">
    <property type="term" value="P:translation"/>
    <property type="evidence" value="ECO:0007669"/>
    <property type="project" value="UniProtKB-KW"/>
</dbReference>
<feature type="domain" description="YbaK/aminoacyl-tRNA synthetase-associated" evidence="5">
    <location>
        <begin position="37"/>
        <end position="147"/>
    </location>
</feature>
<evidence type="ECO:0000256" key="3">
    <source>
        <dbReference type="ARBA" id="ARBA00023239"/>
    </source>
</evidence>
<dbReference type="EC" id="4.2.-.-" evidence="4"/>
<dbReference type="Gene3D" id="3.90.960.10">
    <property type="entry name" value="YbaK/aminoacyl-tRNA synthetase-associated domain"/>
    <property type="match status" value="1"/>
</dbReference>
<accession>A0A327ZNS2</accession>
<dbReference type="InterPro" id="IPR007214">
    <property type="entry name" value="YbaK/aa-tRNA-synth-assoc-dom"/>
</dbReference>
<dbReference type="PANTHER" id="PTHR30411">
    <property type="entry name" value="CYTOPLASMIC PROTEIN"/>
    <property type="match status" value="1"/>
</dbReference>
<evidence type="ECO:0000256" key="2">
    <source>
        <dbReference type="ARBA" id="ARBA00022917"/>
    </source>
</evidence>
<dbReference type="GO" id="GO:0016829">
    <property type="term" value="F:lyase activity"/>
    <property type="evidence" value="ECO:0007669"/>
    <property type="project" value="UniProtKB-KW"/>
</dbReference>
<keyword evidence="7" id="KW-1185">Reference proteome</keyword>
<comment type="caution">
    <text evidence="6">The sequence shown here is derived from an EMBL/GenBank/DDBJ whole genome shotgun (WGS) entry which is preliminary data.</text>
</comment>
<dbReference type="CDD" id="cd00002">
    <property type="entry name" value="YbaK_deacylase"/>
    <property type="match status" value="1"/>
</dbReference>
<dbReference type="EMBL" id="PZJH01000006">
    <property type="protein sequence ID" value="RAK44045.1"/>
    <property type="molecule type" value="Genomic_DNA"/>
</dbReference>
<evidence type="ECO:0000259" key="5">
    <source>
        <dbReference type="Pfam" id="PF04073"/>
    </source>
</evidence>
<evidence type="ECO:0000256" key="1">
    <source>
        <dbReference type="ARBA" id="ARBA00009798"/>
    </source>
</evidence>
<keyword evidence="3 4" id="KW-0456">Lyase</keyword>
<dbReference type="InterPro" id="IPR004369">
    <property type="entry name" value="Prolyl-tRNA_editing_YbaK/EbsC"/>
</dbReference>